<dbReference type="AlphaFoldDB" id="A0A433HX48"/>
<dbReference type="OrthoDB" id="9795618at2"/>
<protein>
    <submittedName>
        <fullName evidence="1">Uncharacterized protein</fullName>
    </submittedName>
</protein>
<proteinExistence type="predicted"/>
<reference evidence="1 2" key="1">
    <citation type="submission" date="2018-12" db="EMBL/GenBank/DDBJ databases">
        <title>Bacillus chawlae sp. nov., Bacillus glennii sp. nov., and Bacillus saganii sp. nov. Isolated from the Vehicle Assembly Building at Kennedy Space Center where the Viking Spacecraft were Assembled.</title>
        <authorList>
            <person name="Seuylemezian A."/>
            <person name="Vaishampayan P."/>
        </authorList>
    </citation>
    <scope>NUCLEOTIDE SEQUENCE [LARGE SCALE GENOMIC DNA]</scope>
    <source>
        <strain evidence="1 2">L5</strain>
    </source>
</reference>
<organism evidence="1 2">
    <name type="scientific">Peribacillus cavernae</name>
    <dbReference type="NCBI Taxonomy" id="1674310"/>
    <lineage>
        <taxon>Bacteria</taxon>
        <taxon>Bacillati</taxon>
        <taxon>Bacillota</taxon>
        <taxon>Bacilli</taxon>
        <taxon>Bacillales</taxon>
        <taxon>Bacillaceae</taxon>
        <taxon>Peribacillus</taxon>
    </lineage>
</organism>
<gene>
    <name evidence="1" type="ORF">ELQ35_01730</name>
</gene>
<evidence type="ECO:0000313" key="1">
    <source>
        <dbReference type="EMBL" id="RUQ32876.1"/>
    </source>
</evidence>
<comment type="caution">
    <text evidence="1">The sequence shown here is derived from an EMBL/GenBank/DDBJ whole genome shotgun (WGS) entry which is preliminary data.</text>
</comment>
<accession>A0A433HX48</accession>
<evidence type="ECO:0000313" key="2">
    <source>
        <dbReference type="Proteomes" id="UP000267430"/>
    </source>
</evidence>
<keyword evidence="2" id="KW-1185">Reference proteome</keyword>
<sequence length="66" mass="7510">MVSLFRRRGNKLNSEPVISGAESFIAGTSSCRIEVEGVDELYRRIQPLGILWSGLSHKRWRPLLLI</sequence>
<dbReference type="Proteomes" id="UP000267430">
    <property type="component" value="Unassembled WGS sequence"/>
</dbReference>
<name>A0A433HX48_9BACI</name>
<dbReference type="EMBL" id="RYZZ01000001">
    <property type="protein sequence ID" value="RUQ32876.1"/>
    <property type="molecule type" value="Genomic_DNA"/>
</dbReference>